<sequence length="747" mass="82688">MALTFHDVMTTDLTTLRTASEEWKEMGDKFGKLKTTYDRRVRGVLGKGHWVGDGFDAAAALGNVTAWEFHAAKREAHAVAEMLGEAYRELKKLKKALEDLVKDAKKDGYQVDPQSGRVTVDWNAEKWADMTPEQIRAVKKDPGAVSAAEDKWTQTLKDQVKEIDRADFGYRVALERVTKDVDGKGVQGGFNGQAQGDPEKYEAQRAGELGTKLADGDDLSKKELAEFRTLLKGNEDDRVFSRTFLDGLGADKSVELSKRLQELGYERDGSTKTEILALEKSFGRTVSTATEVPGDIAKVPPGSPEYKAWLNTADGRFYDRWMNGLRKAGMKNYGSNTDPVYGYQPFASMLRNSGAKFDDHFLYRLGGDIIDAEKNEKSKGDIWTEWNGGSPGVDNDPLDTVLDVMGKQPDAATAFLDPKGGQGLDNDHLKYLIEDRRWPQGVLNGMYTVQEVKDPTSQAGFARALEAAATGHPPGEDTTLGGHRADQARVAHQAIESFVKNGNAQDLPENLREPMGRILKDYTPDTHQILSKDNHDYNTKNGVWKDDVGVNMSVPKKHLVEIMRGVADDPKAFGEMYRAERQYSLDAFSRMPDNTGRITETTVQEASAAMGAYDGVRADVIFDDKYKKTVWSADFNHAASLTSVGLDFTPTKYIPLADGAYRVVDFVSYEANKDRVAEAALEATKKNSEQFTAGQREVDGMVVEWAKKHGHEPGDKDKFVEALIGAGQTKHGEGRYEALIHLRPDMG</sequence>
<dbReference type="AlphaFoldDB" id="A0A6G4WVB6"/>
<feature type="domain" description="DUF6571" evidence="2">
    <location>
        <begin position="354"/>
        <end position="612"/>
    </location>
</feature>
<organism evidence="3 4">
    <name type="scientific">Streptomyces boncukensis</name>
    <dbReference type="NCBI Taxonomy" id="2711219"/>
    <lineage>
        <taxon>Bacteria</taxon>
        <taxon>Bacillati</taxon>
        <taxon>Actinomycetota</taxon>
        <taxon>Actinomycetes</taxon>
        <taxon>Kitasatosporales</taxon>
        <taxon>Streptomycetaceae</taxon>
        <taxon>Streptomyces</taxon>
    </lineage>
</organism>
<reference evidence="3 4" key="1">
    <citation type="submission" date="2020-02" db="EMBL/GenBank/DDBJ databases">
        <title>Whole-genome analyses of novel actinobacteria.</title>
        <authorList>
            <person name="Sahin N."/>
            <person name="Tatar D."/>
        </authorList>
    </citation>
    <scope>NUCLEOTIDE SEQUENCE [LARGE SCALE GENOMIC DNA]</scope>
    <source>
        <strain evidence="3 4">SB3404</strain>
    </source>
</reference>
<proteinExistence type="predicted"/>
<evidence type="ECO:0000256" key="1">
    <source>
        <dbReference type="SAM" id="Coils"/>
    </source>
</evidence>
<dbReference type="Proteomes" id="UP000477722">
    <property type="component" value="Unassembled WGS sequence"/>
</dbReference>
<name>A0A6G4WVB6_9ACTN</name>
<comment type="caution">
    <text evidence="3">The sequence shown here is derived from an EMBL/GenBank/DDBJ whole genome shotgun (WGS) entry which is preliminary data.</text>
</comment>
<protein>
    <recommendedName>
        <fullName evidence="2">DUF6571 domain-containing protein</fullName>
    </recommendedName>
</protein>
<evidence type="ECO:0000313" key="3">
    <source>
        <dbReference type="EMBL" id="NGO69229.1"/>
    </source>
</evidence>
<dbReference type="Pfam" id="PF20211">
    <property type="entry name" value="DUF6571"/>
    <property type="match status" value="1"/>
</dbReference>
<feature type="coiled-coil region" evidence="1">
    <location>
        <begin position="80"/>
        <end position="107"/>
    </location>
</feature>
<dbReference type="InterPro" id="IPR046701">
    <property type="entry name" value="DUF6571"/>
</dbReference>
<keyword evidence="4" id="KW-1185">Reference proteome</keyword>
<evidence type="ECO:0000313" key="4">
    <source>
        <dbReference type="Proteomes" id="UP000477722"/>
    </source>
</evidence>
<dbReference type="EMBL" id="JAAKZZ010000103">
    <property type="protein sequence ID" value="NGO69229.1"/>
    <property type="molecule type" value="Genomic_DNA"/>
</dbReference>
<keyword evidence="1" id="KW-0175">Coiled coil</keyword>
<dbReference type="RefSeq" id="WP_165298918.1">
    <property type="nucleotide sequence ID" value="NZ_JAAKZZ010000103.1"/>
</dbReference>
<evidence type="ECO:0000259" key="2">
    <source>
        <dbReference type="Pfam" id="PF20211"/>
    </source>
</evidence>
<gene>
    <name evidence="3" type="ORF">G5C65_12865</name>
</gene>
<accession>A0A6G4WVB6</accession>